<dbReference type="NCBIfam" id="TIGR01528">
    <property type="entry name" value="NMN_trans_PnuC"/>
    <property type="match status" value="1"/>
</dbReference>
<feature type="transmembrane region" description="Helical" evidence="10">
    <location>
        <begin position="88"/>
        <end position="108"/>
    </location>
</feature>
<feature type="transmembrane region" description="Helical" evidence="10">
    <location>
        <begin position="24"/>
        <end position="44"/>
    </location>
</feature>
<dbReference type="KEGG" id="nia:A8C56_18290"/>
<evidence type="ECO:0000256" key="7">
    <source>
        <dbReference type="ARBA" id="ARBA00022692"/>
    </source>
</evidence>
<dbReference type="PANTHER" id="PTHR36122">
    <property type="entry name" value="NICOTINAMIDE RIBOSIDE TRANSPORTER PNUC"/>
    <property type="match status" value="1"/>
</dbReference>
<keyword evidence="8 10" id="KW-1133">Transmembrane helix</keyword>
<feature type="transmembrane region" description="Helical" evidence="10">
    <location>
        <begin position="152"/>
        <end position="168"/>
    </location>
</feature>
<comment type="function">
    <text evidence="1">Required for nicotinamide riboside transport across the inner membrane.</text>
</comment>
<evidence type="ECO:0000256" key="2">
    <source>
        <dbReference type="ARBA" id="ARBA00004651"/>
    </source>
</evidence>
<evidence type="ECO:0000256" key="8">
    <source>
        <dbReference type="ARBA" id="ARBA00022989"/>
    </source>
</evidence>
<dbReference type="Proteomes" id="UP000077667">
    <property type="component" value="Chromosome"/>
</dbReference>
<comment type="subcellular location">
    <subcellularLocation>
        <location evidence="2">Cell membrane</location>
        <topology evidence="2">Multi-pass membrane protein</topology>
    </subcellularLocation>
</comment>
<keyword evidence="6" id="KW-1003">Cell membrane</keyword>
<keyword evidence="5" id="KW-0813">Transport</keyword>
<evidence type="ECO:0000256" key="4">
    <source>
        <dbReference type="ARBA" id="ARBA00017522"/>
    </source>
</evidence>
<dbReference type="GO" id="GO:0005886">
    <property type="term" value="C:plasma membrane"/>
    <property type="evidence" value="ECO:0007669"/>
    <property type="project" value="UniProtKB-SubCell"/>
</dbReference>
<comment type="similarity">
    <text evidence="3">Belongs to the nicotinamide ribonucleoside (NR) uptake permease (TC 4.B.1) family.</text>
</comment>
<name>A0A1A9I8N8_9BACT</name>
<proteinExistence type="inferred from homology"/>
<gene>
    <name evidence="11" type="ORF">A8C56_18290</name>
</gene>
<evidence type="ECO:0000256" key="9">
    <source>
        <dbReference type="ARBA" id="ARBA00023136"/>
    </source>
</evidence>
<dbReference type="InterPro" id="IPR006419">
    <property type="entry name" value="NMN_transpt_PnuC"/>
</dbReference>
<dbReference type="PANTHER" id="PTHR36122:SF2">
    <property type="entry name" value="NICOTINAMIDE RIBOSIDE TRANSPORTER PNUC"/>
    <property type="match status" value="1"/>
</dbReference>
<reference evidence="11 12" key="1">
    <citation type="submission" date="2016-05" db="EMBL/GenBank/DDBJ databases">
        <title>Niabella ginsenosidivorans BS26 whole genome sequencing.</title>
        <authorList>
            <person name="Im W.T."/>
            <person name="Siddiqi M.Z."/>
        </authorList>
    </citation>
    <scope>NUCLEOTIDE SEQUENCE [LARGE SCALE GENOMIC DNA]</scope>
    <source>
        <strain evidence="11 12">BS26</strain>
    </source>
</reference>
<dbReference type="Pfam" id="PF04973">
    <property type="entry name" value="NMN_transporter"/>
    <property type="match status" value="1"/>
</dbReference>
<keyword evidence="7 10" id="KW-0812">Transmembrane</keyword>
<sequence>MSYIEFFGVITGLAATWLSARAHIISWPVGIVNVILSFILYYQVHLYPDMMLQLFFFITNIMGWWRWSHPKEEEADTKKELKVSFMKPAQRMLTLALTVTGTLLLGSFAGHLHHWFPGVFSAPSSYPFADSFIMIMSILATFYMIQKKVECWIIWLLVDLAATILYYVKGIRFYSLEYLIFTVIVTFGLIHWIKEYRSYSNHPASSTIT</sequence>
<accession>A0A1A9I8N8</accession>
<feature type="transmembrane region" description="Helical" evidence="10">
    <location>
        <begin position="174"/>
        <end position="193"/>
    </location>
</feature>
<dbReference type="GO" id="GO:0034257">
    <property type="term" value="F:nicotinamide riboside transmembrane transporter activity"/>
    <property type="evidence" value="ECO:0007669"/>
    <property type="project" value="InterPro"/>
</dbReference>
<evidence type="ECO:0000256" key="10">
    <source>
        <dbReference type="SAM" id="Phobius"/>
    </source>
</evidence>
<keyword evidence="12" id="KW-1185">Reference proteome</keyword>
<dbReference type="OrthoDB" id="9791248at2"/>
<evidence type="ECO:0000313" key="11">
    <source>
        <dbReference type="EMBL" id="ANH84048.1"/>
    </source>
</evidence>
<keyword evidence="9 10" id="KW-0472">Membrane</keyword>
<evidence type="ECO:0000313" key="12">
    <source>
        <dbReference type="Proteomes" id="UP000077667"/>
    </source>
</evidence>
<evidence type="ECO:0000256" key="3">
    <source>
        <dbReference type="ARBA" id="ARBA00006669"/>
    </source>
</evidence>
<dbReference type="AlphaFoldDB" id="A0A1A9I8N8"/>
<feature type="transmembrane region" description="Helical" evidence="10">
    <location>
        <begin position="128"/>
        <end position="145"/>
    </location>
</feature>
<organism evidence="11 12">
    <name type="scientific">Niabella ginsenosidivorans</name>
    <dbReference type="NCBI Taxonomy" id="1176587"/>
    <lineage>
        <taxon>Bacteria</taxon>
        <taxon>Pseudomonadati</taxon>
        <taxon>Bacteroidota</taxon>
        <taxon>Chitinophagia</taxon>
        <taxon>Chitinophagales</taxon>
        <taxon>Chitinophagaceae</taxon>
        <taxon>Niabella</taxon>
    </lineage>
</organism>
<evidence type="ECO:0000256" key="1">
    <source>
        <dbReference type="ARBA" id="ARBA00002672"/>
    </source>
</evidence>
<dbReference type="EMBL" id="CP015772">
    <property type="protein sequence ID" value="ANH84048.1"/>
    <property type="molecule type" value="Genomic_DNA"/>
</dbReference>
<evidence type="ECO:0000256" key="5">
    <source>
        <dbReference type="ARBA" id="ARBA00022448"/>
    </source>
</evidence>
<protein>
    <recommendedName>
        <fullName evidence="4">Nicotinamide riboside transporter PnuC</fullName>
    </recommendedName>
</protein>
<evidence type="ECO:0000256" key="6">
    <source>
        <dbReference type="ARBA" id="ARBA00022475"/>
    </source>
</evidence>
<dbReference type="STRING" id="1176587.A8C56_18290"/>